<keyword evidence="1" id="KW-1133">Transmembrane helix</keyword>
<dbReference type="PANTHER" id="PTHR40076:SF1">
    <property type="entry name" value="MEMBRANE PROTEIN"/>
    <property type="match status" value="1"/>
</dbReference>
<comment type="caution">
    <text evidence="2">The sequence shown here is derived from an EMBL/GenBank/DDBJ whole genome shotgun (WGS) entry which is preliminary data.</text>
</comment>
<proteinExistence type="predicted"/>
<dbReference type="EMBL" id="WKKX01000461">
    <property type="protein sequence ID" value="MSE08835.1"/>
    <property type="molecule type" value="Genomic_DNA"/>
</dbReference>
<organism evidence="2 3">
    <name type="scientific">Ligilactobacillus salivarius</name>
    <dbReference type="NCBI Taxonomy" id="1624"/>
    <lineage>
        <taxon>Bacteria</taxon>
        <taxon>Bacillati</taxon>
        <taxon>Bacillota</taxon>
        <taxon>Bacilli</taxon>
        <taxon>Lactobacillales</taxon>
        <taxon>Lactobacillaceae</taxon>
        <taxon>Ligilactobacillus</taxon>
    </lineage>
</organism>
<evidence type="ECO:0000313" key="3">
    <source>
        <dbReference type="Proteomes" id="UP000467635"/>
    </source>
</evidence>
<dbReference type="Proteomes" id="UP000467635">
    <property type="component" value="Unassembled WGS sequence"/>
</dbReference>
<protein>
    <submittedName>
        <fullName evidence="2">DUF975 family protein</fullName>
    </submittedName>
</protein>
<dbReference type="InterPro" id="IPR010380">
    <property type="entry name" value="DUF975"/>
</dbReference>
<accession>A0A7X2MG04</accession>
<feature type="transmembrane region" description="Helical" evidence="1">
    <location>
        <begin position="22"/>
        <end position="50"/>
    </location>
</feature>
<sequence>MATRAELKNEVKDAFRGNWKKAIGLSIIPIVFTVITVFTISAFLQVLLLVMHNNSDVFNNISNDATANSTGNGGAYSTNVVSSIIGIMINLGIQYTFLDWLRGKSVESINNFRSMFQVFSKRYFIPVLVMYIIQWVLQFLWSLLFIIPGIIKGYSYSQTYFIYKDIEASGEKANYKYPDYVTLSRELMNG</sequence>
<feature type="transmembrane region" description="Helical" evidence="1">
    <location>
        <begin position="123"/>
        <end position="151"/>
    </location>
</feature>
<feature type="transmembrane region" description="Helical" evidence="1">
    <location>
        <begin position="80"/>
        <end position="102"/>
    </location>
</feature>
<evidence type="ECO:0000313" key="2">
    <source>
        <dbReference type="EMBL" id="MSE08835.1"/>
    </source>
</evidence>
<gene>
    <name evidence="2" type="ORF">GKC33_09060</name>
</gene>
<dbReference type="PANTHER" id="PTHR40076">
    <property type="entry name" value="MEMBRANE PROTEIN-RELATED"/>
    <property type="match status" value="1"/>
</dbReference>
<keyword evidence="1" id="KW-0472">Membrane</keyword>
<name>A0A7X2MG04_9LACO</name>
<keyword evidence="1" id="KW-0812">Transmembrane</keyword>
<evidence type="ECO:0000256" key="1">
    <source>
        <dbReference type="SAM" id="Phobius"/>
    </source>
</evidence>
<reference evidence="2 3" key="1">
    <citation type="submission" date="2019-11" db="EMBL/GenBank/DDBJ databases">
        <title>Draft Genome Sequence of Plant Growth-Promoting Rhizosphere-Associated Bacteria.</title>
        <authorList>
            <person name="Vasilyev I.Y."/>
            <person name="Radchenko V."/>
            <person name="Ilnitskaya E.V."/>
        </authorList>
    </citation>
    <scope>NUCLEOTIDE SEQUENCE [LARGE SCALE GENOMIC DNA]</scope>
    <source>
        <strain evidence="2 3">VRA_01-1sq_f</strain>
    </source>
</reference>
<dbReference type="AlphaFoldDB" id="A0A7X2MG04"/>
<dbReference type="Pfam" id="PF06161">
    <property type="entry name" value="DUF975"/>
    <property type="match status" value="1"/>
</dbReference>
<feature type="non-terminal residue" evidence="2">
    <location>
        <position position="190"/>
    </location>
</feature>